<dbReference type="RefSeq" id="WP_070387809.1">
    <property type="nucleotide sequence ID" value="NZ_JAHSST010000013.1"/>
</dbReference>
<dbReference type="InterPro" id="IPR001647">
    <property type="entry name" value="HTH_TetR"/>
</dbReference>
<keyword evidence="3" id="KW-0804">Transcription</keyword>
<feature type="DNA-binding region" description="H-T-H motif" evidence="4">
    <location>
        <begin position="40"/>
        <end position="59"/>
    </location>
</feature>
<dbReference type="Gene3D" id="1.10.357.10">
    <property type="entry name" value="Tetracycline Repressor, domain 2"/>
    <property type="match status" value="1"/>
</dbReference>
<proteinExistence type="predicted"/>
<dbReference type="InterPro" id="IPR009057">
    <property type="entry name" value="Homeodomain-like_sf"/>
</dbReference>
<dbReference type="PROSITE" id="PS50977">
    <property type="entry name" value="HTH_TETR_2"/>
    <property type="match status" value="1"/>
</dbReference>
<dbReference type="SUPFAM" id="SSF46689">
    <property type="entry name" value="Homeodomain-like"/>
    <property type="match status" value="1"/>
</dbReference>
<dbReference type="SUPFAM" id="SSF48498">
    <property type="entry name" value="Tetracyclin repressor-like, C-terminal domain"/>
    <property type="match status" value="1"/>
</dbReference>
<evidence type="ECO:0000313" key="7">
    <source>
        <dbReference type="Proteomes" id="UP000758701"/>
    </source>
</evidence>
<dbReference type="InterPro" id="IPR050109">
    <property type="entry name" value="HTH-type_TetR-like_transc_reg"/>
</dbReference>
<evidence type="ECO:0000256" key="3">
    <source>
        <dbReference type="ARBA" id="ARBA00023163"/>
    </source>
</evidence>
<reference evidence="6 7" key="1">
    <citation type="submission" date="2021-06" db="EMBL/GenBank/DDBJ databases">
        <title>Ecological speciation of a Streptomyces species isolated from different habitats and geographic origins.</title>
        <authorList>
            <person name="Wang J."/>
        </authorList>
    </citation>
    <scope>NUCLEOTIDE SEQUENCE [LARGE SCALE GENOMIC DNA]</scope>
    <source>
        <strain evidence="6 7">FXJ8.012</strain>
    </source>
</reference>
<comment type="caution">
    <text evidence="6">The sequence shown here is derived from an EMBL/GenBank/DDBJ whole genome shotgun (WGS) entry which is preliminary data.</text>
</comment>
<dbReference type="InterPro" id="IPR049445">
    <property type="entry name" value="TetR_SbtR-like_C"/>
</dbReference>
<dbReference type="InterPro" id="IPR036271">
    <property type="entry name" value="Tet_transcr_reg_TetR-rel_C_sf"/>
</dbReference>
<dbReference type="Proteomes" id="UP000758701">
    <property type="component" value="Unassembled WGS sequence"/>
</dbReference>
<keyword evidence="2 4" id="KW-0238">DNA-binding</keyword>
<evidence type="ECO:0000256" key="1">
    <source>
        <dbReference type="ARBA" id="ARBA00023015"/>
    </source>
</evidence>
<sequence length="201" mass="21084">MTDSSPAPGGRRRRVDAQRNLHALVDAARTVFDTTGVDAPAKEIADLAGVGVGTLYRHFPLRSDLVKAVVESGIDAIAALGARLGAEEEPGDALKEWLRQYATFLGSKRGLAPALHSGDPAYKELPGYFLAKVGPALAALLDSAVAAGVVRDDVSADDVLYAVANLCMPVPVERPGYEPRRMVAVFADGLLGGGRRPPQDG</sequence>
<gene>
    <name evidence="6" type="ORF">KVH32_26945</name>
</gene>
<evidence type="ECO:0000259" key="5">
    <source>
        <dbReference type="PROSITE" id="PS50977"/>
    </source>
</evidence>
<evidence type="ECO:0000256" key="4">
    <source>
        <dbReference type="PROSITE-ProRule" id="PRU00335"/>
    </source>
</evidence>
<protein>
    <submittedName>
        <fullName evidence="6">TetR/AcrR family transcriptional regulator</fullName>
    </submittedName>
</protein>
<keyword evidence="7" id="KW-1185">Reference proteome</keyword>
<evidence type="ECO:0000256" key="2">
    <source>
        <dbReference type="ARBA" id="ARBA00023125"/>
    </source>
</evidence>
<dbReference type="EMBL" id="JAHSTP010000013">
    <property type="protein sequence ID" value="MBZ6154773.1"/>
    <property type="molecule type" value="Genomic_DNA"/>
</dbReference>
<name>A0ABS7WBC2_STROV</name>
<dbReference type="Pfam" id="PF21597">
    <property type="entry name" value="TetR_C_43"/>
    <property type="match status" value="1"/>
</dbReference>
<organism evidence="6 7">
    <name type="scientific">Streptomyces olivaceus</name>
    <dbReference type="NCBI Taxonomy" id="47716"/>
    <lineage>
        <taxon>Bacteria</taxon>
        <taxon>Bacillati</taxon>
        <taxon>Actinomycetota</taxon>
        <taxon>Actinomycetes</taxon>
        <taxon>Kitasatosporales</taxon>
        <taxon>Streptomycetaceae</taxon>
        <taxon>Streptomyces</taxon>
    </lineage>
</organism>
<dbReference type="PRINTS" id="PR00455">
    <property type="entry name" value="HTHTETR"/>
</dbReference>
<dbReference type="PANTHER" id="PTHR30055:SF234">
    <property type="entry name" value="HTH-TYPE TRANSCRIPTIONAL REGULATOR BETI"/>
    <property type="match status" value="1"/>
</dbReference>
<dbReference type="PANTHER" id="PTHR30055">
    <property type="entry name" value="HTH-TYPE TRANSCRIPTIONAL REGULATOR RUTR"/>
    <property type="match status" value="1"/>
</dbReference>
<accession>A0ABS7WBC2</accession>
<evidence type="ECO:0000313" key="6">
    <source>
        <dbReference type="EMBL" id="MBZ6154773.1"/>
    </source>
</evidence>
<keyword evidence="1" id="KW-0805">Transcription regulation</keyword>
<feature type="domain" description="HTH tetR-type" evidence="5">
    <location>
        <begin position="18"/>
        <end position="77"/>
    </location>
</feature>
<dbReference type="Pfam" id="PF00440">
    <property type="entry name" value="TetR_N"/>
    <property type="match status" value="1"/>
</dbReference>